<evidence type="ECO:0000313" key="2">
    <source>
        <dbReference type="EMBL" id="EPS36864.1"/>
    </source>
</evidence>
<feature type="compositionally biased region" description="Polar residues" evidence="1">
    <location>
        <begin position="463"/>
        <end position="473"/>
    </location>
</feature>
<feature type="compositionally biased region" description="Basic residues" evidence="1">
    <location>
        <begin position="1"/>
        <end position="24"/>
    </location>
</feature>
<dbReference type="HOGENOM" id="CLU_413291_0_0_1"/>
<feature type="region of interest" description="Disordered" evidence="1">
    <location>
        <begin position="356"/>
        <end position="396"/>
    </location>
</feature>
<sequence length="679" mass="76582">MPSKWHRRFTSQRTQQRKMHKRRPSSMYAASLVSVNNNKTPSMGLFDEFGQVIGMLVDCYLDIQVVGLRSRVSQRILFRNKSGLNVRNSIFRARTAVGAVVTSAECYIDVDKDSSGSLEYKDIVEFCHQGTTFECDIGSIKADKDLVVFLRYEYDLTVENEAAVLRFPLPGRRGERLIARQKSQPALWNASQMFSFIALDVRISDFPAKITNVSSSHSVYASISEESNATIDIDDYMFQGQDEVILRILSEPLKNKLAPTINAQPFHAITSNSAVRLSSIPVIVVDETSKILTEDDNFLAAEGLVAEIEKKLDTGLNIRCSSPSNIEAERLYSEIWEVSPLRMSYCSSSGESTVSFRSEKSRRRKTTVHRKPSSEASSTPTSLTEMSWLDDPSDDEVNDEAEKIFEEYSTLPSRTPPRAIVRDSFASVAEFGIEECKSIRIVRPHRAQLITIESPTIPPMSLDNITPPSSPIRSSEEYQDKNSNELLRELDALFNSLNMLMVESPTVFFSLNESFASALGLDLFTLQTHRGAQSYNLSDTPSWIREGVWANAIALQFLRCVMDSPFYKTLSEEVRSQFRLLYSLIDLPFSSHIQHLSPAACINRYSEEELLDLASELIQEQLIDGEADDFSSCGTSTTSEKVKKAQEQFVARPISPPKTPDEEERRKAEYEVFVNTFQF</sequence>
<gene>
    <name evidence="2" type="ORF">H072_9606</name>
</gene>
<accession>S8A2D5</accession>
<evidence type="ECO:0000313" key="3">
    <source>
        <dbReference type="Proteomes" id="UP000015100"/>
    </source>
</evidence>
<protein>
    <recommendedName>
        <fullName evidence="4">EF-hand domain-containing protein</fullName>
    </recommendedName>
</protein>
<reference evidence="2 3" key="1">
    <citation type="journal article" date="2013" name="PLoS Genet.">
        <title>Genomic mechanisms accounting for the adaptation to parasitism in nematode-trapping fungi.</title>
        <authorList>
            <person name="Meerupati T."/>
            <person name="Andersson K.M."/>
            <person name="Friman E."/>
            <person name="Kumar D."/>
            <person name="Tunlid A."/>
            <person name="Ahren D."/>
        </authorList>
    </citation>
    <scope>NUCLEOTIDE SEQUENCE [LARGE SCALE GENOMIC DNA]</scope>
    <source>
        <strain evidence="2 3">CBS 200.50</strain>
    </source>
</reference>
<dbReference type="Proteomes" id="UP000015100">
    <property type="component" value="Unassembled WGS sequence"/>
</dbReference>
<reference evidence="3" key="2">
    <citation type="submission" date="2013-04" db="EMBL/GenBank/DDBJ databases">
        <title>Genomic mechanisms accounting for the adaptation to parasitism in nematode-trapping fungi.</title>
        <authorList>
            <person name="Ahren D.G."/>
        </authorList>
    </citation>
    <scope>NUCLEOTIDE SEQUENCE [LARGE SCALE GENOMIC DNA]</scope>
    <source>
        <strain evidence="3">CBS 200.50</strain>
    </source>
</reference>
<dbReference type="OrthoDB" id="5391143at2759"/>
<comment type="caution">
    <text evidence="2">The sequence shown here is derived from an EMBL/GenBank/DDBJ whole genome shotgun (WGS) entry which is preliminary data.</text>
</comment>
<feature type="region of interest" description="Disordered" evidence="1">
    <location>
        <begin position="1"/>
        <end position="25"/>
    </location>
</feature>
<evidence type="ECO:0008006" key="4">
    <source>
        <dbReference type="Google" id="ProtNLM"/>
    </source>
</evidence>
<keyword evidence="3" id="KW-1185">Reference proteome</keyword>
<dbReference type="InterPro" id="IPR018247">
    <property type="entry name" value="EF_Hand_1_Ca_BS"/>
</dbReference>
<dbReference type="OMA" id="FPAKITN"/>
<feature type="compositionally biased region" description="Polar residues" evidence="1">
    <location>
        <begin position="374"/>
        <end position="385"/>
    </location>
</feature>
<feature type="region of interest" description="Disordered" evidence="1">
    <location>
        <begin position="458"/>
        <end position="480"/>
    </location>
</feature>
<feature type="compositionally biased region" description="Basic residues" evidence="1">
    <location>
        <begin position="360"/>
        <end position="371"/>
    </location>
</feature>
<dbReference type="PROSITE" id="PS00018">
    <property type="entry name" value="EF_HAND_1"/>
    <property type="match status" value="1"/>
</dbReference>
<dbReference type="AlphaFoldDB" id="S8A2D5"/>
<dbReference type="EMBL" id="AQGS01000823">
    <property type="protein sequence ID" value="EPS36864.1"/>
    <property type="molecule type" value="Genomic_DNA"/>
</dbReference>
<name>S8A2D5_DACHA</name>
<proteinExistence type="predicted"/>
<organism evidence="2 3">
    <name type="scientific">Dactylellina haptotyla (strain CBS 200.50)</name>
    <name type="common">Nematode-trapping fungus</name>
    <name type="synonym">Monacrosporium haptotylum</name>
    <dbReference type="NCBI Taxonomy" id="1284197"/>
    <lineage>
        <taxon>Eukaryota</taxon>
        <taxon>Fungi</taxon>
        <taxon>Dikarya</taxon>
        <taxon>Ascomycota</taxon>
        <taxon>Pezizomycotina</taxon>
        <taxon>Orbiliomycetes</taxon>
        <taxon>Orbiliales</taxon>
        <taxon>Orbiliaceae</taxon>
        <taxon>Dactylellina</taxon>
    </lineage>
</organism>
<evidence type="ECO:0000256" key="1">
    <source>
        <dbReference type="SAM" id="MobiDB-lite"/>
    </source>
</evidence>